<feature type="region of interest" description="Disordered" evidence="1">
    <location>
        <begin position="174"/>
        <end position="197"/>
    </location>
</feature>
<accession>A0A9P7ALP5</accession>
<organism evidence="2 3">
    <name type="scientific">Suillus plorans</name>
    <dbReference type="NCBI Taxonomy" id="116603"/>
    <lineage>
        <taxon>Eukaryota</taxon>
        <taxon>Fungi</taxon>
        <taxon>Dikarya</taxon>
        <taxon>Basidiomycota</taxon>
        <taxon>Agaricomycotina</taxon>
        <taxon>Agaricomycetes</taxon>
        <taxon>Agaricomycetidae</taxon>
        <taxon>Boletales</taxon>
        <taxon>Suillineae</taxon>
        <taxon>Suillaceae</taxon>
        <taxon>Suillus</taxon>
    </lineage>
</organism>
<dbReference type="GeneID" id="64602426"/>
<evidence type="ECO:0000256" key="1">
    <source>
        <dbReference type="SAM" id="MobiDB-lite"/>
    </source>
</evidence>
<comment type="caution">
    <text evidence="2">The sequence shown here is derived from an EMBL/GenBank/DDBJ whole genome shotgun (WGS) entry which is preliminary data.</text>
</comment>
<evidence type="ECO:0000313" key="2">
    <source>
        <dbReference type="EMBL" id="KAG1792089.1"/>
    </source>
</evidence>
<reference evidence="2" key="1">
    <citation type="journal article" date="2020" name="New Phytol.">
        <title>Comparative genomics reveals dynamic genome evolution in host specialist ectomycorrhizal fungi.</title>
        <authorList>
            <person name="Lofgren L.A."/>
            <person name="Nguyen N.H."/>
            <person name="Vilgalys R."/>
            <person name="Ruytinx J."/>
            <person name="Liao H.L."/>
            <person name="Branco S."/>
            <person name="Kuo A."/>
            <person name="LaButti K."/>
            <person name="Lipzen A."/>
            <person name="Andreopoulos W."/>
            <person name="Pangilinan J."/>
            <person name="Riley R."/>
            <person name="Hundley H."/>
            <person name="Na H."/>
            <person name="Barry K."/>
            <person name="Grigoriev I.V."/>
            <person name="Stajich J.E."/>
            <person name="Kennedy P.G."/>
        </authorList>
    </citation>
    <scope>NUCLEOTIDE SEQUENCE</scope>
    <source>
        <strain evidence="2">S12</strain>
    </source>
</reference>
<dbReference type="Proteomes" id="UP000719766">
    <property type="component" value="Unassembled WGS sequence"/>
</dbReference>
<keyword evidence="3" id="KW-1185">Reference proteome</keyword>
<dbReference type="EMBL" id="JABBWE010000039">
    <property type="protein sequence ID" value="KAG1792089.1"/>
    <property type="molecule type" value="Genomic_DNA"/>
</dbReference>
<gene>
    <name evidence="2" type="ORF">HD556DRAFT_1482927</name>
</gene>
<dbReference type="OrthoDB" id="2686722at2759"/>
<dbReference type="AlphaFoldDB" id="A0A9P7ALP5"/>
<proteinExistence type="predicted"/>
<evidence type="ECO:0000313" key="3">
    <source>
        <dbReference type="Proteomes" id="UP000719766"/>
    </source>
</evidence>
<protein>
    <submittedName>
        <fullName evidence="2">Uncharacterized protein</fullName>
    </submittedName>
</protein>
<feature type="region of interest" description="Disordered" evidence="1">
    <location>
        <begin position="209"/>
        <end position="260"/>
    </location>
</feature>
<name>A0A9P7ALP5_9AGAM</name>
<dbReference type="RefSeq" id="XP_041158788.1">
    <property type="nucleotide sequence ID" value="XM_041308662.1"/>
</dbReference>
<sequence length="492" mass="54042">MTPLEMANEALNSTLEAVQPLMKRCMKLKESDPTALIFSDEIARRVAKDLKLYGGAATSFSPQLLSCAAVVRQHSKAGAFVSLPNWNSMVDNDPCIRTHPWFHKTVGYCPPPRTYPNEEPELSMSSSTVLVEPHSTRGTLIDIIPACTPEQLMASKAPDLIQSLHVVPEAQPSISELPSPAAPHCNPHAHTGTTAPMFRFNHSRDSQMKLWQGNTPTGGPQKRKLETDDSDPEPNLVSRKPVQKQKRTFTSDEEGKGTTDTIHVKQRALSVKACNAVAWTNTPPFEYVDERGFWDAESRPAGWGLDATVATAAEVGRQSNLITYCLTYSSILFAIIPGNATNASKWMTYAPKSRTAVKTHVVSAPPKTAKLSGHLSSLALQKVMFENPPIEVQQEPQGVMPDDPNMQASCNIQSFRSLQLPPVDMPAHVIPSVATYYSDLSPYNTRERTCIISRMIRASGPWAHDKNILDYDGWAGRQIIPDGDGWAHAGNI</sequence>